<dbReference type="Proteomes" id="UP001165367">
    <property type="component" value="Unassembled WGS sequence"/>
</dbReference>
<keyword evidence="3" id="KW-1185">Reference proteome</keyword>
<protein>
    <submittedName>
        <fullName evidence="2">Universal stress protein</fullName>
    </submittedName>
</protein>
<dbReference type="Gene3D" id="3.40.50.620">
    <property type="entry name" value="HUPs"/>
    <property type="match status" value="1"/>
</dbReference>
<accession>A0ABS9KVE7</accession>
<evidence type="ECO:0000259" key="1">
    <source>
        <dbReference type="Pfam" id="PF00582"/>
    </source>
</evidence>
<dbReference type="Pfam" id="PF00582">
    <property type="entry name" value="Usp"/>
    <property type="match status" value="1"/>
</dbReference>
<organism evidence="2 3">
    <name type="scientific">Terrimonas ginsenosidimutans</name>
    <dbReference type="NCBI Taxonomy" id="2908004"/>
    <lineage>
        <taxon>Bacteria</taxon>
        <taxon>Pseudomonadati</taxon>
        <taxon>Bacteroidota</taxon>
        <taxon>Chitinophagia</taxon>
        <taxon>Chitinophagales</taxon>
        <taxon>Chitinophagaceae</taxon>
        <taxon>Terrimonas</taxon>
    </lineage>
</organism>
<comment type="caution">
    <text evidence="2">The sequence shown here is derived from an EMBL/GenBank/DDBJ whole genome shotgun (WGS) entry which is preliminary data.</text>
</comment>
<gene>
    <name evidence="2" type="ORF">LZZ85_18435</name>
</gene>
<dbReference type="EMBL" id="JAKLTR010000012">
    <property type="protein sequence ID" value="MCG2616283.1"/>
    <property type="molecule type" value="Genomic_DNA"/>
</dbReference>
<dbReference type="InterPro" id="IPR014729">
    <property type="entry name" value="Rossmann-like_a/b/a_fold"/>
</dbReference>
<dbReference type="RefSeq" id="WP_237874818.1">
    <property type="nucleotide sequence ID" value="NZ_JAKLTR010000012.1"/>
</dbReference>
<dbReference type="InterPro" id="IPR006016">
    <property type="entry name" value="UspA"/>
</dbReference>
<evidence type="ECO:0000313" key="3">
    <source>
        <dbReference type="Proteomes" id="UP001165367"/>
    </source>
</evidence>
<reference evidence="2" key="1">
    <citation type="submission" date="2022-01" db="EMBL/GenBank/DDBJ databases">
        <authorList>
            <person name="Jo J.-H."/>
            <person name="Im W.-T."/>
        </authorList>
    </citation>
    <scope>NUCLEOTIDE SEQUENCE</scope>
    <source>
        <strain evidence="2">NA20</strain>
    </source>
</reference>
<sequence>MKKIIVPTDFSDAAFNAATYAVEMALELQLELLLLNVYQIPVGYVIEPPIFPLSMEEIKADCKRKLDGLRLHLERITAGKIKISTIIQLGGY</sequence>
<proteinExistence type="predicted"/>
<feature type="domain" description="UspA" evidence="1">
    <location>
        <begin position="1"/>
        <end position="54"/>
    </location>
</feature>
<dbReference type="SUPFAM" id="SSF52402">
    <property type="entry name" value="Adenine nucleotide alpha hydrolases-like"/>
    <property type="match status" value="1"/>
</dbReference>
<name>A0ABS9KVE7_9BACT</name>
<evidence type="ECO:0000313" key="2">
    <source>
        <dbReference type="EMBL" id="MCG2616283.1"/>
    </source>
</evidence>